<dbReference type="Gene3D" id="3.10.50.30">
    <property type="entry name" value="Transcription elongation factor, GreA/GreB, C-terminal domain"/>
    <property type="match status" value="1"/>
</dbReference>
<dbReference type="RefSeq" id="WP_221214637.1">
    <property type="nucleotide sequence ID" value="NZ_JACICY010000005.1"/>
</dbReference>
<accession>A0A7W5ZXD4</accession>
<dbReference type="InterPro" id="IPR029462">
    <property type="entry name" value="Rnk_N"/>
</dbReference>
<dbReference type="InterPro" id="IPR001437">
    <property type="entry name" value="Tscrpt_elong_fac_GreA/B_C"/>
</dbReference>
<keyword evidence="4" id="KW-0418">Kinase</keyword>
<reference evidence="4 5" key="1">
    <citation type="submission" date="2020-08" db="EMBL/GenBank/DDBJ databases">
        <title>Genomic Encyclopedia of Type Strains, Phase IV (KMG-IV): sequencing the most valuable type-strain genomes for metagenomic binning, comparative biology and taxonomic classification.</title>
        <authorList>
            <person name="Goeker M."/>
        </authorList>
    </citation>
    <scope>NUCLEOTIDE SEQUENCE [LARGE SCALE GENOMIC DNA]</scope>
    <source>
        <strain evidence="4 5">DSM 14552</strain>
    </source>
</reference>
<feature type="region of interest" description="Disordered" evidence="1">
    <location>
        <begin position="1"/>
        <end position="20"/>
    </location>
</feature>
<dbReference type="Pfam" id="PF14760">
    <property type="entry name" value="Rnk_N"/>
    <property type="match status" value="1"/>
</dbReference>
<dbReference type="GO" id="GO:0032784">
    <property type="term" value="P:regulation of DNA-templated transcription elongation"/>
    <property type="evidence" value="ECO:0007669"/>
    <property type="project" value="InterPro"/>
</dbReference>
<organism evidence="4 5">
    <name type="scientific">Novosphingobium hassiacum</name>
    <dbReference type="NCBI Taxonomy" id="173676"/>
    <lineage>
        <taxon>Bacteria</taxon>
        <taxon>Pseudomonadati</taxon>
        <taxon>Pseudomonadota</taxon>
        <taxon>Alphaproteobacteria</taxon>
        <taxon>Sphingomonadales</taxon>
        <taxon>Sphingomonadaceae</taxon>
        <taxon>Novosphingobium</taxon>
    </lineage>
</organism>
<dbReference type="InterPro" id="IPR036953">
    <property type="entry name" value="GreA/GreB_C_sf"/>
</dbReference>
<name>A0A7W5ZXD4_9SPHN</name>
<dbReference type="GO" id="GO:0003677">
    <property type="term" value="F:DNA binding"/>
    <property type="evidence" value="ECO:0007669"/>
    <property type="project" value="InterPro"/>
</dbReference>
<dbReference type="PANTHER" id="PTHR30437">
    <property type="entry name" value="TRANSCRIPTION ELONGATION FACTOR GREA"/>
    <property type="match status" value="1"/>
</dbReference>
<comment type="caution">
    <text evidence="4">The sequence shown here is derived from an EMBL/GenBank/DDBJ whole genome shotgun (WGS) entry which is preliminary data.</text>
</comment>
<feature type="domain" description="Regulator of nucleoside diphosphate kinase N-terminal" evidence="3">
    <location>
        <begin position="20"/>
        <end position="60"/>
    </location>
</feature>
<dbReference type="GO" id="GO:0070063">
    <property type="term" value="F:RNA polymerase binding"/>
    <property type="evidence" value="ECO:0007669"/>
    <property type="project" value="InterPro"/>
</dbReference>
<evidence type="ECO:0000256" key="1">
    <source>
        <dbReference type="SAM" id="MobiDB-lite"/>
    </source>
</evidence>
<dbReference type="PANTHER" id="PTHR30437:SF5">
    <property type="entry name" value="REGULATOR OF NUCLEOSIDE DIPHOSPHATE KINASE"/>
    <property type="match status" value="1"/>
</dbReference>
<gene>
    <name evidence="4" type="ORF">GGQ88_002266</name>
</gene>
<evidence type="ECO:0000259" key="2">
    <source>
        <dbReference type="Pfam" id="PF01272"/>
    </source>
</evidence>
<dbReference type="Pfam" id="PF01272">
    <property type="entry name" value="GreA_GreB"/>
    <property type="match status" value="1"/>
</dbReference>
<dbReference type="SUPFAM" id="SSF54534">
    <property type="entry name" value="FKBP-like"/>
    <property type="match status" value="1"/>
</dbReference>
<evidence type="ECO:0000313" key="4">
    <source>
        <dbReference type="EMBL" id="MBB3860994.1"/>
    </source>
</evidence>
<keyword evidence="4" id="KW-0808">Transferase</keyword>
<evidence type="ECO:0000313" key="5">
    <source>
        <dbReference type="Proteomes" id="UP000562395"/>
    </source>
</evidence>
<dbReference type="GO" id="GO:0006354">
    <property type="term" value="P:DNA-templated transcription elongation"/>
    <property type="evidence" value="ECO:0007669"/>
    <property type="project" value="TreeGrafter"/>
</dbReference>
<dbReference type="GO" id="GO:0016301">
    <property type="term" value="F:kinase activity"/>
    <property type="evidence" value="ECO:0007669"/>
    <property type="project" value="UniProtKB-KW"/>
</dbReference>
<feature type="domain" description="Transcription elongation factor GreA/GreB C-terminal" evidence="2">
    <location>
        <begin position="66"/>
        <end position="140"/>
    </location>
</feature>
<dbReference type="InterPro" id="IPR023459">
    <property type="entry name" value="Tscrpt_elong_fac_GreA/B_fam"/>
</dbReference>
<sequence>MTGADGENTITTHRKARARPPIQIRETDAERIGNLAIEAEERLPLVTELLLAEINRAKVVPDSRLPGDVVAMQSTVKFVDEASGVERTLQLVYPQAADIEAERISILSLVGAGLLGLRTGQSIMWPDRAGKQRLLRIVDVVHV</sequence>
<protein>
    <submittedName>
        <fullName evidence="4">Regulator of nucleoside diphosphate kinase</fullName>
    </submittedName>
</protein>
<evidence type="ECO:0000259" key="3">
    <source>
        <dbReference type="Pfam" id="PF14760"/>
    </source>
</evidence>
<dbReference type="EMBL" id="JACICY010000005">
    <property type="protein sequence ID" value="MBB3860994.1"/>
    <property type="molecule type" value="Genomic_DNA"/>
</dbReference>
<dbReference type="AlphaFoldDB" id="A0A7W5ZXD4"/>
<dbReference type="Proteomes" id="UP000562395">
    <property type="component" value="Unassembled WGS sequence"/>
</dbReference>
<dbReference type="NCBIfam" id="NF004396">
    <property type="entry name" value="PRK05753.1"/>
    <property type="match status" value="1"/>
</dbReference>
<proteinExistence type="predicted"/>
<keyword evidence="5" id="KW-1185">Reference proteome</keyword>